<evidence type="ECO:0000313" key="20">
    <source>
        <dbReference type="EMBL" id="QDQ24987.1"/>
    </source>
</evidence>
<evidence type="ECO:0000256" key="1">
    <source>
        <dbReference type="ARBA" id="ARBA00004571"/>
    </source>
</evidence>
<dbReference type="KEGG" id="cari:FNU76_00720"/>
<comment type="subcellular location">
    <subcellularLocation>
        <location evidence="1 14">Cell outer membrane</location>
        <topology evidence="1 14">Multi-pass membrane protein</topology>
    </subcellularLocation>
</comment>
<keyword evidence="6 14" id="KW-0812">Transmembrane</keyword>
<sequence length="732" mass="80850">MPQANPIAPCLAVLLCGAPALADDGPAVSETVSVFGNRQSRQVQNISADDQDKALPGSSPLKTLEKLPGINFQSADAFGSYEWSARFGMRGFGQNQIGFTLDGIPLGDMSYGNNNGLHISRAIASENMGRVAVSQGAGALGLASSSNLGGTVQFYSLPPAEQFGFRVSQTLGSHHTSHSFARIDSGALTAGTKLAFSVSRHRADKWKGDGGQDQDQYNLAWAQPLHAHRLSGFYNYSDRSETDYQDMSLEMKDRLGYDWDNYAPDWQRAVDAANGQFRGAVNNLDDAYYLGRGLRRDRLGGLTLELNPAPALQFKSTYYHHSNQGQGHWYTPYSPSSATVPISIRTTEYDIDRDGILVDGRWQWEDHALSAGFWLERSRHGATRNFYAVQGPEDTNRFLDRPMSTGFKQDFLTTTQQFYLQDSLTLLSDKLRLNFGFKSPRINIKSTSLVGSRAAGQLLARKRLLPQIGFNYAMAPGSEWFGSLSRNMRAYQPGVSGPFSQTQTAFDLTAHQLKPETSTVLDLGYRFKSGEWQGAVAVYAADFKDRILNIALCSGIVGCPNTIANIGKVSTHGMEVATNWAFDKQWNWFNALTFNRSLYRSDYLDNGKLIAISGKRVVDSPQWMFNTELSMDAAPWFARIGGKYSGKRYYTYLNDSPLAGYWVGSLSMGYKYKSGGPLREMELQLNVDNLLNKRYFSTTGSNGYVTSDPAGTFATSLTGAPRQVFLSLSGRF</sequence>
<keyword evidence="7 17" id="KW-0732">Signal</keyword>
<evidence type="ECO:0000256" key="13">
    <source>
        <dbReference type="ARBA" id="ARBA00023237"/>
    </source>
</evidence>
<dbReference type="PROSITE" id="PS01156">
    <property type="entry name" value="TONB_DEPENDENT_REC_2"/>
    <property type="match status" value="1"/>
</dbReference>
<evidence type="ECO:0000256" key="9">
    <source>
        <dbReference type="ARBA" id="ARBA00023065"/>
    </source>
</evidence>
<evidence type="ECO:0000256" key="8">
    <source>
        <dbReference type="ARBA" id="ARBA00023004"/>
    </source>
</evidence>
<evidence type="ECO:0000256" key="14">
    <source>
        <dbReference type="PROSITE-ProRule" id="PRU01360"/>
    </source>
</evidence>
<keyword evidence="9" id="KW-0406">Ion transport</keyword>
<gene>
    <name evidence="20" type="ORF">FNU76_00720</name>
</gene>
<dbReference type="Pfam" id="PF00593">
    <property type="entry name" value="TonB_dep_Rec_b-barrel"/>
    <property type="match status" value="1"/>
</dbReference>
<comment type="similarity">
    <text evidence="2 14 16">Belongs to the TonB-dependent receptor family.</text>
</comment>
<evidence type="ECO:0000256" key="15">
    <source>
        <dbReference type="PROSITE-ProRule" id="PRU10144"/>
    </source>
</evidence>
<dbReference type="GO" id="GO:0009279">
    <property type="term" value="C:cell outer membrane"/>
    <property type="evidence" value="ECO:0007669"/>
    <property type="project" value="UniProtKB-SubCell"/>
</dbReference>
<dbReference type="Proteomes" id="UP000317550">
    <property type="component" value="Chromosome"/>
</dbReference>
<feature type="signal peptide" evidence="17">
    <location>
        <begin position="1"/>
        <end position="22"/>
    </location>
</feature>
<evidence type="ECO:0000259" key="18">
    <source>
        <dbReference type="Pfam" id="PF00593"/>
    </source>
</evidence>
<keyword evidence="4 14" id="KW-1134">Transmembrane beta strand</keyword>
<reference evidence="21" key="1">
    <citation type="submission" date="2019-07" db="EMBL/GenBank/DDBJ databases">
        <title>Chitinimonas sp. nov., isolated from Ny-Alesund, arctica soil.</title>
        <authorList>
            <person name="Xu Q."/>
            <person name="Peng F."/>
        </authorList>
    </citation>
    <scope>NUCLEOTIDE SEQUENCE [LARGE SCALE GENOMIC DNA]</scope>
    <source>
        <strain evidence="21">R3-44</strain>
    </source>
</reference>
<feature type="domain" description="TonB-dependent receptor plug" evidence="19">
    <location>
        <begin position="40"/>
        <end position="151"/>
    </location>
</feature>
<evidence type="ECO:0000256" key="2">
    <source>
        <dbReference type="ARBA" id="ARBA00009810"/>
    </source>
</evidence>
<evidence type="ECO:0000256" key="12">
    <source>
        <dbReference type="ARBA" id="ARBA00023170"/>
    </source>
</evidence>
<feature type="chain" id="PRO_5021749773" evidence="17">
    <location>
        <begin position="23"/>
        <end position="732"/>
    </location>
</feature>
<dbReference type="InterPro" id="IPR036942">
    <property type="entry name" value="Beta-barrel_TonB_sf"/>
</dbReference>
<dbReference type="PROSITE" id="PS52016">
    <property type="entry name" value="TONB_DEPENDENT_REC_3"/>
    <property type="match status" value="1"/>
</dbReference>
<dbReference type="Pfam" id="PF07715">
    <property type="entry name" value="Plug"/>
    <property type="match status" value="1"/>
</dbReference>
<evidence type="ECO:0000256" key="7">
    <source>
        <dbReference type="ARBA" id="ARBA00022729"/>
    </source>
</evidence>
<accession>A0A516SA22</accession>
<evidence type="ECO:0000256" key="10">
    <source>
        <dbReference type="ARBA" id="ARBA00023077"/>
    </source>
</evidence>
<keyword evidence="5" id="KW-0410">Iron transport</keyword>
<evidence type="ECO:0000259" key="19">
    <source>
        <dbReference type="Pfam" id="PF07715"/>
    </source>
</evidence>
<dbReference type="InterPro" id="IPR039426">
    <property type="entry name" value="TonB-dep_rcpt-like"/>
</dbReference>
<dbReference type="Gene3D" id="2.40.170.20">
    <property type="entry name" value="TonB-dependent receptor, beta-barrel domain"/>
    <property type="match status" value="1"/>
</dbReference>
<keyword evidence="21" id="KW-1185">Reference proteome</keyword>
<feature type="short sequence motif" description="TonB C-terminal box" evidence="15">
    <location>
        <begin position="715"/>
        <end position="732"/>
    </location>
</feature>
<keyword evidence="10 16" id="KW-0798">TonB box</keyword>
<evidence type="ECO:0000256" key="11">
    <source>
        <dbReference type="ARBA" id="ARBA00023136"/>
    </source>
</evidence>
<organism evidence="20 21">
    <name type="scientific">Chitinimonas arctica</name>
    <dbReference type="NCBI Taxonomy" id="2594795"/>
    <lineage>
        <taxon>Bacteria</taxon>
        <taxon>Pseudomonadati</taxon>
        <taxon>Pseudomonadota</taxon>
        <taxon>Betaproteobacteria</taxon>
        <taxon>Neisseriales</taxon>
        <taxon>Chitinibacteraceae</taxon>
        <taxon>Chitinimonas</taxon>
    </lineage>
</organism>
<evidence type="ECO:0000256" key="5">
    <source>
        <dbReference type="ARBA" id="ARBA00022496"/>
    </source>
</evidence>
<dbReference type="InterPro" id="IPR000531">
    <property type="entry name" value="Beta-barrel_TonB"/>
</dbReference>
<dbReference type="InterPro" id="IPR012910">
    <property type="entry name" value="Plug_dom"/>
</dbReference>
<evidence type="ECO:0000256" key="16">
    <source>
        <dbReference type="RuleBase" id="RU003357"/>
    </source>
</evidence>
<evidence type="ECO:0000256" key="4">
    <source>
        <dbReference type="ARBA" id="ARBA00022452"/>
    </source>
</evidence>
<dbReference type="InterPro" id="IPR037066">
    <property type="entry name" value="Plug_dom_sf"/>
</dbReference>
<proteinExistence type="inferred from homology"/>
<protein>
    <submittedName>
        <fullName evidence="20">TonB-dependent receptor</fullName>
    </submittedName>
</protein>
<keyword evidence="3 14" id="KW-0813">Transport</keyword>
<dbReference type="SUPFAM" id="SSF56935">
    <property type="entry name" value="Porins"/>
    <property type="match status" value="1"/>
</dbReference>
<keyword evidence="8" id="KW-0408">Iron</keyword>
<dbReference type="AlphaFoldDB" id="A0A516SA22"/>
<evidence type="ECO:0000256" key="6">
    <source>
        <dbReference type="ARBA" id="ARBA00022692"/>
    </source>
</evidence>
<keyword evidence="13 14" id="KW-0998">Cell outer membrane</keyword>
<dbReference type="InterPro" id="IPR010917">
    <property type="entry name" value="TonB_rcpt_CS"/>
</dbReference>
<evidence type="ECO:0000256" key="17">
    <source>
        <dbReference type="SAM" id="SignalP"/>
    </source>
</evidence>
<keyword evidence="11 14" id="KW-0472">Membrane</keyword>
<dbReference type="Gene3D" id="2.170.130.10">
    <property type="entry name" value="TonB-dependent receptor, plug domain"/>
    <property type="match status" value="1"/>
</dbReference>
<dbReference type="EMBL" id="CP041730">
    <property type="protein sequence ID" value="QDQ24987.1"/>
    <property type="molecule type" value="Genomic_DNA"/>
</dbReference>
<dbReference type="PANTHER" id="PTHR32552:SF89">
    <property type="entry name" value="CATECHOLATE SIDEROPHORE RECEPTOR FIU"/>
    <property type="match status" value="1"/>
</dbReference>
<dbReference type="RefSeq" id="WP_143855912.1">
    <property type="nucleotide sequence ID" value="NZ_CP041730.1"/>
</dbReference>
<feature type="domain" description="TonB-dependent receptor-like beta-barrel" evidence="18">
    <location>
        <begin position="249"/>
        <end position="690"/>
    </location>
</feature>
<dbReference type="PANTHER" id="PTHR32552">
    <property type="entry name" value="FERRICHROME IRON RECEPTOR-RELATED"/>
    <property type="match status" value="1"/>
</dbReference>
<name>A0A516SA22_9NEIS</name>
<evidence type="ECO:0000313" key="21">
    <source>
        <dbReference type="Proteomes" id="UP000317550"/>
    </source>
</evidence>
<dbReference type="GO" id="GO:0015344">
    <property type="term" value="F:siderophore uptake transmembrane transporter activity"/>
    <property type="evidence" value="ECO:0007669"/>
    <property type="project" value="TreeGrafter"/>
</dbReference>
<dbReference type="OrthoDB" id="15609at2"/>
<keyword evidence="12 20" id="KW-0675">Receptor</keyword>
<evidence type="ECO:0000256" key="3">
    <source>
        <dbReference type="ARBA" id="ARBA00022448"/>
    </source>
</evidence>